<dbReference type="PROSITE" id="PS50991">
    <property type="entry name" value="PYR_CT"/>
    <property type="match status" value="1"/>
</dbReference>
<sequence>MVKLLDCTLRDGGYYNEWDFSNSLVTDYLSAMDALNVDYVEIGFRSLKMEGFKGGYAYSTDAFLNDLGIPKSLQNKIGVMLNGSELVEVSIEMDAILEELFVKAEDSPVSLVRVACHVNQFEACLPAASWLKAKGYQVGFNLMQVADCDELEISHLAKKASQFPIDVLYFADSMGSLTPQETTKIVRAFKQGWQGELGIHTHDNMGNALANSLKAIEEGVQWLDATVTGMGRGPGNGKTEYLAIELQNRYQKSGNLTPLFELIRNYFDALQKHYGWGSNPYYYLAGKFGIHPSYIQEMLSDSRYNDEDVLAVIEHLKSEGGKRFNLSTLEAARHFFSGEPTGTWQPASVLSNREVLILGAGPSVKQHRRAIESYIKAKQPFVIALNTQKNIDESLINIRAACHPIRLLADCSEHVKLSQPLATPFHMLPDDVRAELKNKKTLDFGLTIQACQFSFDSTNCTLPNSLVVAYALAIATSGQAKSIYLAGFDGYSADDLRKKETDEVFNLYQKHQDALSLQSITPTLYEIPSISVYALTK</sequence>
<evidence type="ECO:0000313" key="4">
    <source>
        <dbReference type="Proteomes" id="UP001054820"/>
    </source>
</evidence>
<keyword evidence="4" id="KW-1185">Reference proteome</keyword>
<evidence type="ECO:0000256" key="1">
    <source>
        <dbReference type="ARBA" id="ARBA00023211"/>
    </source>
</evidence>
<dbReference type="InterPro" id="IPR050073">
    <property type="entry name" value="2-IPM_HCS-like"/>
</dbReference>
<evidence type="ECO:0000313" key="3">
    <source>
        <dbReference type="EMBL" id="BCN93944.1"/>
    </source>
</evidence>
<dbReference type="PANTHER" id="PTHR10277">
    <property type="entry name" value="HOMOCITRATE SYNTHASE-RELATED"/>
    <property type="match status" value="1"/>
</dbReference>
<dbReference type="PANTHER" id="PTHR10277:SF9">
    <property type="entry name" value="2-ISOPROPYLMALATE SYNTHASE 1, CHLOROPLASTIC-RELATED"/>
    <property type="match status" value="1"/>
</dbReference>
<dbReference type="InterPro" id="IPR000891">
    <property type="entry name" value="PYR_CT"/>
</dbReference>
<reference evidence="3" key="1">
    <citation type="journal article" date="2022" name="Arch. Microbiol.">
        <title>Thiomicrorhabdus immobilis sp. nov., a mesophilic sulfur-oxidizing bacterium isolated from sediment of a brackish lake in northern Japan.</title>
        <authorList>
            <person name="Kojima H."/>
            <person name="Mochizuki J."/>
            <person name="Kanda M."/>
            <person name="Watanabe T."/>
            <person name="Fukui M."/>
        </authorList>
    </citation>
    <scope>NUCLEOTIDE SEQUENCE</scope>
    <source>
        <strain evidence="3">Am19</strain>
    </source>
</reference>
<keyword evidence="1" id="KW-0464">Manganese</keyword>
<evidence type="ECO:0000259" key="2">
    <source>
        <dbReference type="PROSITE" id="PS50991"/>
    </source>
</evidence>
<dbReference type="CDD" id="cd07944">
    <property type="entry name" value="DRE_TIM_HOA_like"/>
    <property type="match status" value="1"/>
</dbReference>
<gene>
    <name evidence="3" type="ORF">THMIRHAM_17290</name>
</gene>
<protein>
    <recommendedName>
        <fullName evidence="2">Pyruvate carboxyltransferase domain-containing protein</fullName>
    </recommendedName>
</protein>
<proteinExistence type="predicted"/>
<dbReference type="Gene3D" id="3.20.20.70">
    <property type="entry name" value="Aldolase class I"/>
    <property type="match status" value="1"/>
</dbReference>
<dbReference type="Pfam" id="PF00682">
    <property type="entry name" value="HMGL-like"/>
    <property type="match status" value="1"/>
</dbReference>
<feature type="domain" description="Pyruvate carboxyltransferase" evidence="2">
    <location>
        <begin position="2"/>
        <end position="260"/>
    </location>
</feature>
<dbReference type="Proteomes" id="UP001054820">
    <property type="component" value="Chromosome"/>
</dbReference>
<name>A0ABM7MF07_9GAMM</name>
<dbReference type="RefSeq" id="WP_237261432.1">
    <property type="nucleotide sequence ID" value="NZ_AP024202.1"/>
</dbReference>
<dbReference type="InterPro" id="IPR013785">
    <property type="entry name" value="Aldolase_TIM"/>
</dbReference>
<dbReference type="EMBL" id="AP024202">
    <property type="protein sequence ID" value="BCN93944.1"/>
    <property type="molecule type" value="Genomic_DNA"/>
</dbReference>
<organism evidence="3 4">
    <name type="scientific">Thiomicrorhabdus immobilis</name>
    <dbReference type="NCBI Taxonomy" id="2791037"/>
    <lineage>
        <taxon>Bacteria</taxon>
        <taxon>Pseudomonadati</taxon>
        <taxon>Pseudomonadota</taxon>
        <taxon>Gammaproteobacteria</taxon>
        <taxon>Thiotrichales</taxon>
        <taxon>Piscirickettsiaceae</taxon>
        <taxon>Thiomicrorhabdus</taxon>
    </lineage>
</organism>
<dbReference type="SUPFAM" id="SSF51569">
    <property type="entry name" value="Aldolase"/>
    <property type="match status" value="1"/>
</dbReference>
<accession>A0ABM7MF07</accession>